<dbReference type="Proteomes" id="UP000319257">
    <property type="component" value="Unassembled WGS sequence"/>
</dbReference>
<dbReference type="RefSeq" id="XP_030990428.1">
    <property type="nucleotide sequence ID" value="XM_031144780.1"/>
</dbReference>
<gene>
    <name evidence="2" type="ORF">E0L32_009779</name>
</gene>
<evidence type="ECO:0000313" key="3">
    <source>
        <dbReference type="Proteomes" id="UP000319257"/>
    </source>
</evidence>
<dbReference type="EMBL" id="SKBQ01000074">
    <property type="protein sequence ID" value="TPX08717.1"/>
    <property type="molecule type" value="Genomic_DNA"/>
</dbReference>
<feature type="transmembrane region" description="Helical" evidence="1">
    <location>
        <begin position="136"/>
        <end position="155"/>
    </location>
</feature>
<feature type="transmembrane region" description="Helical" evidence="1">
    <location>
        <begin position="108"/>
        <end position="130"/>
    </location>
</feature>
<keyword evidence="1" id="KW-0472">Membrane</keyword>
<keyword evidence="1" id="KW-0812">Transmembrane</keyword>
<reference evidence="2 3" key="1">
    <citation type="submission" date="2019-06" db="EMBL/GenBank/DDBJ databases">
        <title>Draft genome sequence of the filamentous fungus Phialemoniopsis curvata isolated from diesel fuel.</title>
        <authorList>
            <person name="Varaljay V.A."/>
            <person name="Lyon W.J."/>
            <person name="Crouch A.L."/>
            <person name="Drake C.E."/>
            <person name="Hollomon J.M."/>
            <person name="Nadeau L.J."/>
            <person name="Nunn H.S."/>
            <person name="Stevenson B.S."/>
            <person name="Bojanowski C.L."/>
            <person name="Crookes-Goodson W.J."/>
        </authorList>
    </citation>
    <scope>NUCLEOTIDE SEQUENCE [LARGE SCALE GENOMIC DNA]</scope>
    <source>
        <strain evidence="2 3">D216</strain>
    </source>
</reference>
<keyword evidence="1" id="KW-1133">Transmembrane helix</keyword>
<accession>A0A507AN57</accession>
<protein>
    <submittedName>
        <fullName evidence="2">Uncharacterized protein</fullName>
    </submittedName>
</protein>
<feature type="transmembrane region" description="Helical" evidence="1">
    <location>
        <begin position="37"/>
        <end position="59"/>
    </location>
</feature>
<name>A0A507AN57_9PEZI</name>
<organism evidence="2 3">
    <name type="scientific">Thyridium curvatum</name>
    <dbReference type="NCBI Taxonomy" id="1093900"/>
    <lineage>
        <taxon>Eukaryota</taxon>
        <taxon>Fungi</taxon>
        <taxon>Dikarya</taxon>
        <taxon>Ascomycota</taxon>
        <taxon>Pezizomycotina</taxon>
        <taxon>Sordariomycetes</taxon>
        <taxon>Sordariomycetidae</taxon>
        <taxon>Thyridiales</taxon>
        <taxon>Thyridiaceae</taxon>
        <taxon>Thyridium</taxon>
    </lineage>
</organism>
<comment type="caution">
    <text evidence="2">The sequence shown here is derived from an EMBL/GenBank/DDBJ whole genome shotgun (WGS) entry which is preliminary data.</text>
</comment>
<dbReference type="GeneID" id="41977226"/>
<evidence type="ECO:0000256" key="1">
    <source>
        <dbReference type="SAM" id="Phobius"/>
    </source>
</evidence>
<dbReference type="AlphaFoldDB" id="A0A507AN57"/>
<evidence type="ECO:0000313" key="2">
    <source>
        <dbReference type="EMBL" id="TPX08717.1"/>
    </source>
</evidence>
<keyword evidence="3" id="KW-1185">Reference proteome</keyword>
<proteinExistence type="predicted"/>
<dbReference type="InParanoid" id="A0A507AN57"/>
<sequence>MTEAAPLTAVRVSSSPEPLPLFKYEAHAPGIPDEGYLMINLTHVVLTATGLVTLWLLALSTKHGYLNTLYRIAANRSRRAEYTYYLRGCVQYHMAHARWRFKLITSHTWWYLAYAADYVRVYSWWALYLMEWAGQWAWYLVLYSWFLVLVTLWRFRVVWALDGIDRWGWDIKRKLLISS</sequence>